<dbReference type="RefSeq" id="WP_081967528.1">
    <property type="nucleotide sequence ID" value="NZ_FOJO01000009.1"/>
</dbReference>
<keyword evidence="1" id="KW-0732">Signal</keyword>
<feature type="domain" description="SCP" evidence="2">
    <location>
        <begin position="74"/>
        <end position="186"/>
    </location>
</feature>
<dbReference type="PANTHER" id="PTHR31157:SF1">
    <property type="entry name" value="SCP DOMAIN-CONTAINING PROTEIN"/>
    <property type="match status" value="1"/>
</dbReference>
<gene>
    <name evidence="3" type="ORF">SAMN04487972_1099</name>
</gene>
<dbReference type="Gene3D" id="3.40.33.10">
    <property type="entry name" value="CAP"/>
    <property type="match status" value="1"/>
</dbReference>
<protein>
    <submittedName>
        <fullName evidence="3">Cysteine-rich secretory protein family protein</fullName>
    </submittedName>
</protein>
<feature type="chain" id="PRO_5010300342" evidence="1">
    <location>
        <begin position="20"/>
        <end position="193"/>
    </location>
</feature>
<accession>A0A1I0TJA7</accession>
<dbReference type="Pfam" id="PF00188">
    <property type="entry name" value="CAP"/>
    <property type="match status" value="1"/>
</dbReference>
<dbReference type="Proteomes" id="UP000182312">
    <property type="component" value="Unassembled WGS sequence"/>
</dbReference>
<dbReference type="AlphaFoldDB" id="A0A1I0TJA7"/>
<dbReference type="CDD" id="cd05379">
    <property type="entry name" value="CAP_bacterial"/>
    <property type="match status" value="1"/>
</dbReference>
<dbReference type="InterPro" id="IPR014044">
    <property type="entry name" value="CAP_dom"/>
</dbReference>
<sequence>MRLPSLSALALIVLLSACAEQPAATVTPPTPSPVIGLPGKVVRTDGNQDLQLIERGAARCNLITAEEIGRALIATNNARAGQGLKPLQINRSAQAAAEAQACDMANRGTMTHAGSATKGPSARIKAQGYKPTVTAENIAAGRFNLDQATMEWVASPKHLANIVIPGLKDFGTAYATGADGKTGFHVAVYAQPR</sequence>
<evidence type="ECO:0000259" key="2">
    <source>
        <dbReference type="Pfam" id="PF00188"/>
    </source>
</evidence>
<dbReference type="SUPFAM" id="SSF55797">
    <property type="entry name" value="PR-1-like"/>
    <property type="match status" value="1"/>
</dbReference>
<evidence type="ECO:0000313" key="4">
    <source>
        <dbReference type="Proteomes" id="UP000182312"/>
    </source>
</evidence>
<proteinExistence type="predicted"/>
<dbReference type="InterPro" id="IPR035940">
    <property type="entry name" value="CAP_sf"/>
</dbReference>
<reference evidence="3 4" key="1">
    <citation type="submission" date="2016-10" db="EMBL/GenBank/DDBJ databases">
        <authorList>
            <person name="de Groot N.N."/>
        </authorList>
    </citation>
    <scope>NUCLEOTIDE SEQUENCE [LARGE SCALE GENOMIC DNA]</scope>
    <source>
        <strain evidence="3 4">CGMCC 1.6117</strain>
    </source>
</reference>
<dbReference type="PANTHER" id="PTHR31157">
    <property type="entry name" value="SCP DOMAIN-CONTAINING PROTEIN"/>
    <property type="match status" value="1"/>
</dbReference>
<feature type="signal peptide" evidence="1">
    <location>
        <begin position="1"/>
        <end position="19"/>
    </location>
</feature>
<evidence type="ECO:0000313" key="3">
    <source>
        <dbReference type="EMBL" id="SFA51859.1"/>
    </source>
</evidence>
<dbReference type="PROSITE" id="PS51257">
    <property type="entry name" value="PROKAR_LIPOPROTEIN"/>
    <property type="match status" value="1"/>
</dbReference>
<dbReference type="EMBL" id="FOJO01000009">
    <property type="protein sequence ID" value="SFA51859.1"/>
    <property type="molecule type" value="Genomic_DNA"/>
</dbReference>
<organism evidence="3 4">
    <name type="scientific">Paracoccus halophilus</name>
    <dbReference type="NCBI Taxonomy" id="376733"/>
    <lineage>
        <taxon>Bacteria</taxon>
        <taxon>Pseudomonadati</taxon>
        <taxon>Pseudomonadota</taxon>
        <taxon>Alphaproteobacteria</taxon>
        <taxon>Rhodobacterales</taxon>
        <taxon>Paracoccaceae</taxon>
        <taxon>Paracoccus</taxon>
    </lineage>
</organism>
<dbReference type="OrthoDB" id="9811255at2"/>
<evidence type="ECO:0000256" key="1">
    <source>
        <dbReference type="SAM" id="SignalP"/>
    </source>
</evidence>
<name>A0A1I0TJA7_9RHOB</name>